<dbReference type="PRINTS" id="PR00507">
    <property type="entry name" value="N12N6MTFRASE"/>
</dbReference>
<keyword evidence="4" id="KW-0489">Methyltransferase</keyword>
<evidence type="ECO:0000256" key="2">
    <source>
        <dbReference type="ARBA" id="ARBA00041374"/>
    </source>
</evidence>
<dbReference type="PROSITE" id="PS00092">
    <property type="entry name" value="N6_MTASE"/>
    <property type="match status" value="1"/>
</dbReference>
<reference evidence="5" key="1">
    <citation type="journal article" date="2008" name="J. Bacteriol.">
        <title>Genome sequence of Thermofilum pendens reveals an exceptional loss of biosynthetic pathways without genome reduction.</title>
        <authorList>
            <person name="Anderson I."/>
            <person name="Rodriguez J."/>
            <person name="Susanti D."/>
            <person name="Porat I."/>
            <person name="Reich C."/>
            <person name="Ulrich L.E."/>
            <person name="Elkins J.G."/>
            <person name="Mavromatis K."/>
            <person name="Lykidis A."/>
            <person name="Kim E."/>
            <person name="Thompson L.S."/>
            <person name="Nolan M."/>
            <person name="Land M."/>
            <person name="Copeland A."/>
            <person name="Lapidus A."/>
            <person name="Lucas S."/>
            <person name="Detter C."/>
            <person name="Zhulin I.B."/>
            <person name="Olsen G.J."/>
            <person name="Whitman W."/>
            <person name="Mukhopadhyay B."/>
            <person name="Bristow J."/>
            <person name="Kyrpides N."/>
        </authorList>
    </citation>
    <scope>NUCLEOTIDE SEQUENCE [LARGE SCALE GENOMIC DNA]</scope>
    <source>
        <strain evidence="5">DSM 2475 / Hrk 5</strain>
    </source>
</reference>
<feature type="domain" description="Methyltransferase small" evidence="3">
    <location>
        <begin position="45"/>
        <end position="133"/>
    </location>
</feature>
<dbReference type="Pfam" id="PF05175">
    <property type="entry name" value="MTS"/>
    <property type="match status" value="1"/>
</dbReference>
<dbReference type="InterPro" id="IPR029063">
    <property type="entry name" value="SAM-dependent_MTases_sf"/>
</dbReference>
<evidence type="ECO:0000259" key="3">
    <source>
        <dbReference type="Pfam" id="PF05175"/>
    </source>
</evidence>
<sequence>MSPLRKKWLEILLNRIPRHPSPKIELEQYATPSTLAATLLWIAQEHFQDISGKKVLDLGCGTGRLGIGAALLGGIVVMLDLDFSAVSEAKSAAIRLGVYERVDLLVADVRLIPLREGILFDTVVENPPFGVHARGSDITFLSRAVMLAGTVYSIHKSSSVDFVKSYLEKMCGDIRVQVLFEERMCLPPEYPFHRKRRHCFNVAVIRVVKL</sequence>
<gene>
    <name evidence="4" type="ordered locus">Tpen_0520</name>
</gene>
<dbReference type="STRING" id="368408.Tpen_0520"/>
<dbReference type="InterPro" id="IPR051720">
    <property type="entry name" value="rRNA_MeTrfase/Polyamine_Synth"/>
</dbReference>
<dbReference type="InterPro" id="IPR007848">
    <property type="entry name" value="Small_mtfrase_dom"/>
</dbReference>
<dbReference type="EnsemblBacteria" id="ABL77926">
    <property type="protein sequence ID" value="ABL77926"/>
    <property type="gene ID" value="Tpen_0520"/>
</dbReference>
<dbReference type="PANTHER" id="PTHR23290">
    <property type="entry name" value="RRNA N6-ADENOSINE-METHYLTRANSFERASE METTL5"/>
    <property type="match status" value="1"/>
</dbReference>
<dbReference type="GO" id="GO:0032259">
    <property type="term" value="P:methylation"/>
    <property type="evidence" value="ECO:0007669"/>
    <property type="project" value="UniProtKB-KW"/>
</dbReference>
<dbReference type="eggNOG" id="arCOG00910">
    <property type="taxonomic scope" value="Archaea"/>
</dbReference>
<dbReference type="HOGENOM" id="CLU_074702_1_0_2"/>
<dbReference type="Gene3D" id="3.40.50.150">
    <property type="entry name" value="Vaccinia Virus protein VP39"/>
    <property type="match status" value="1"/>
</dbReference>
<evidence type="ECO:0000313" key="5">
    <source>
        <dbReference type="Proteomes" id="UP000000641"/>
    </source>
</evidence>
<proteinExistence type="inferred from homology"/>
<dbReference type="CDD" id="cd02440">
    <property type="entry name" value="AdoMet_MTases"/>
    <property type="match status" value="1"/>
</dbReference>
<dbReference type="OrthoDB" id="31271at2157"/>
<dbReference type="GO" id="GO:0003676">
    <property type="term" value="F:nucleic acid binding"/>
    <property type="evidence" value="ECO:0007669"/>
    <property type="project" value="InterPro"/>
</dbReference>
<dbReference type="KEGG" id="tpe:Tpen_0520"/>
<keyword evidence="5" id="KW-1185">Reference proteome</keyword>
<dbReference type="Proteomes" id="UP000000641">
    <property type="component" value="Chromosome"/>
</dbReference>
<dbReference type="EMBL" id="CP000505">
    <property type="protein sequence ID" value="ABL77926.1"/>
    <property type="molecule type" value="Genomic_DNA"/>
</dbReference>
<evidence type="ECO:0000313" key="4">
    <source>
        <dbReference type="EMBL" id="ABL77926.1"/>
    </source>
</evidence>
<name>A1RXJ6_THEPD</name>
<dbReference type="RefSeq" id="WP_011752191.1">
    <property type="nucleotide sequence ID" value="NC_008698.1"/>
</dbReference>
<protein>
    <recommendedName>
        <fullName evidence="2">Methyltransferase-like protein 5</fullName>
    </recommendedName>
</protein>
<dbReference type="AlphaFoldDB" id="A1RXJ6"/>
<evidence type="ECO:0000256" key="1">
    <source>
        <dbReference type="ARBA" id="ARBA00009741"/>
    </source>
</evidence>
<comment type="similarity">
    <text evidence="1">Belongs to the methyltransferase superfamily. PrmA family.</text>
</comment>
<keyword evidence="4" id="KW-0808">Transferase</keyword>
<dbReference type="PANTHER" id="PTHR23290:SF0">
    <property type="entry name" value="RRNA N6-ADENOSINE-METHYLTRANSFERASE METTL5"/>
    <property type="match status" value="1"/>
</dbReference>
<organism evidence="4 5">
    <name type="scientific">Thermofilum pendens (strain DSM 2475 / Hrk 5)</name>
    <dbReference type="NCBI Taxonomy" id="368408"/>
    <lineage>
        <taxon>Archaea</taxon>
        <taxon>Thermoproteota</taxon>
        <taxon>Thermoprotei</taxon>
        <taxon>Thermofilales</taxon>
        <taxon>Thermofilaceae</taxon>
        <taxon>Thermofilum</taxon>
    </lineage>
</organism>
<dbReference type="GeneID" id="4601358"/>
<dbReference type="SUPFAM" id="SSF53335">
    <property type="entry name" value="S-adenosyl-L-methionine-dependent methyltransferases"/>
    <property type="match status" value="1"/>
</dbReference>
<dbReference type="InterPro" id="IPR002052">
    <property type="entry name" value="DNA_methylase_N6_adenine_CS"/>
</dbReference>
<dbReference type="GO" id="GO:0008757">
    <property type="term" value="F:S-adenosylmethionine-dependent methyltransferase activity"/>
    <property type="evidence" value="ECO:0007669"/>
    <property type="project" value="UniProtKB-ARBA"/>
</dbReference>
<accession>A1RXJ6</accession>